<proteinExistence type="predicted"/>
<dbReference type="STRING" id="28573.A0A0U1M130"/>
<keyword evidence="2" id="KW-1185">Reference proteome</keyword>
<dbReference type="Proteomes" id="UP000054383">
    <property type="component" value="Unassembled WGS sequence"/>
</dbReference>
<reference evidence="1 2" key="1">
    <citation type="submission" date="2015-04" db="EMBL/GenBank/DDBJ databases">
        <authorList>
            <person name="Syromyatnikov M.Y."/>
            <person name="Popov V.N."/>
        </authorList>
    </citation>
    <scope>NUCLEOTIDE SEQUENCE [LARGE SCALE GENOMIC DNA]</scope>
    <source>
        <strain evidence="1">WF-38-12</strain>
    </source>
</reference>
<dbReference type="OrthoDB" id="4161406at2759"/>
<evidence type="ECO:0000313" key="2">
    <source>
        <dbReference type="Proteomes" id="UP000054383"/>
    </source>
</evidence>
<organism evidence="1 2">
    <name type="scientific">Talaromyces islandicus</name>
    <name type="common">Penicillium islandicum</name>
    <dbReference type="NCBI Taxonomy" id="28573"/>
    <lineage>
        <taxon>Eukaryota</taxon>
        <taxon>Fungi</taxon>
        <taxon>Dikarya</taxon>
        <taxon>Ascomycota</taxon>
        <taxon>Pezizomycotina</taxon>
        <taxon>Eurotiomycetes</taxon>
        <taxon>Eurotiomycetidae</taxon>
        <taxon>Eurotiales</taxon>
        <taxon>Trichocomaceae</taxon>
        <taxon>Talaromyces</taxon>
        <taxon>Talaromyces sect. Islandici</taxon>
    </lineage>
</organism>
<gene>
    <name evidence="1" type="ORF">PISL3812_06289</name>
</gene>
<dbReference type="AlphaFoldDB" id="A0A0U1M130"/>
<protein>
    <submittedName>
        <fullName evidence="1">Uncharacterized protein</fullName>
    </submittedName>
</protein>
<name>A0A0U1M130_TALIS</name>
<accession>A0A0U1M130</accession>
<sequence length="98" mass="10649">MVAPILGEVVQAGVNVSNGKPSKRKQRNNKDNFVDLDMRMVLPPGVSQHDVDLCKNANKNSTGVRVIQESNTSLRVENVEPECMALASLFDDEGTPAL</sequence>
<dbReference type="EMBL" id="CVMT01000006">
    <property type="protein sequence ID" value="CRG89253.1"/>
    <property type="molecule type" value="Genomic_DNA"/>
</dbReference>
<evidence type="ECO:0000313" key="1">
    <source>
        <dbReference type="EMBL" id="CRG89253.1"/>
    </source>
</evidence>